<evidence type="ECO:0000313" key="2">
    <source>
        <dbReference type="Proteomes" id="UP000000305"/>
    </source>
</evidence>
<dbReference type="KEGG" id="dpx:DAPPUDRAFT_323029"/>
<organism evidence="1 2">
    <name type="scientific">Daphnia pulex</name>
    <name type="common">Water flea</name>
    <dbReference type="NCBI Taxonomy" id="6669"/>
    <lineage>
        <taxon>Eukaryota</taxon>
        <taxon>Metazoa</taxon>
        <taxon>Ecdysozoa</taxon>
        <taxon>Arthropoda</taxon>
        <taxon>Crustacea</taxon>
        <taxon>Branchiopoda</taxon>
        <taxon>Diplostraca</taxon>
        <taxon>Cladocera</taxon>
        <taxon>Anomopoda</taxon>
        <taxon>Daphniidae</taxon>
        <taxon>Daphnia</taxon>
    </lineage>
</organism>
<dbReference type="GO" id="GO:0071539">
    <property type="term" value="P:protein localization to centrosome"/>
    <property type="evidence" value="ECO:0007669"/>
    <property type="project" value="InterPro"/>
</dbReference>
<gene>
    <name evidence="1" type="ORF">DAPPUDRAFT_323029</name>
</gene>
<keyword evidence="2" id="KW-1185">Reference proteome</keyword>
<reference evidence="1 2" key="1">
    <citation type="journal article" date="2011" name="Science">
        <title>The ecoresponsive genome of Daphnia pulex.</title>
        <authorList>
            <person name="Colbourne J.K."/>
            <person name="Pfrender M.E."/>
            <person name="Gilbert D."/>
            <person name="Thomas W.K."/>
            <person name="Tucker A."/>
            <person name="Oakley T.H."/>
            <person name="Tokishita S."/>
            <person name="Aerts A."/>
            <person name="Arnold G.J."/>
            <person name="Basu M.K."/>
            <person name="Bauer D.J."/>
            <person name="Caceres C.E."/>
            <person name="Carmel L."/>
            <person name="Casola C."/>
            <person name="Choi J.H."/>
            <person name="Detter J.C."/>
            <person name="Dong Q."/>
            <person name="Dusheyko S."/>
            <person name="Eads B.D."/>
            <person name="Frohlich T."/>
            <person name="Geiler-Samerotte K.A."/>
            <person name="Gerlach D."/>
            <person name="Hatcher P."/>
            <person name="Jogdeo S."/>
            <person name="Krijgsveld J."/>
            <person name="Kriventseva E.V."/>
            <person name="Kultz D."/>
            <person name="Laforsch C."/>
            <person name="Lindquist E."/>
            <person name="Lopez J."/>
            <person name="Manak J.R."/>
            <person name="Muller J."/>
            <person name="Pangilinan J."/>
            <person name="Patwardhan R.P."/>
            <person name="Pitluck S."/>
            <person name="Pritham E.J."/>
            <person name="Rechtsteiner A."/>
            <person name="Rho M."/>
            <person name="Rogozin I.B."/>
            <person name="Sakarya O."/>
            <person name="Salamov A."/>
            <person name="Schaack S."/>
            <person name="Shapiro H."/>
            <person name="Shiga Y."/>
            <person name="Skalitzky C."/>
            <person name="Smith Z."/>
            <person name="Souvorov A."/>
            <person name="Sung W."/>
            <person name="Tang Z."/>
            <person name="Tsuchiya D."/>
            <person name="Tu H."/>
            <person name="Vos H."/>
            <person name="Wang M."/>
            <person name="Wolf Y.I."/>
            <person name="Yamagata H."/>
            <person name="Yamada T."/>
            <person name="Ye Y."/>
            <person name="Shaw J.R."/>
            <person name="Andrews J."/>
            <person name="Crease T.J."/>
            <person name="Tang H."/>
            <person name="Lucas S.M."/>
            <person name="Robertson H.M."/>
            <person name="Bork P."/>
            <person name="Koonin E.V."/>
            <person name="Zdobnov E.M."/>
            <person name="Grigoriev I.V."/>
            <person name="Lynch M."/>
            <person name="Boore J.L."/>
        </authorList>
    </citation>
    <scope>NUCLEOTIDE SEQUENCE [LARGE SCALE GENOMIC DNA]</scope>
</reference>
<name>E9GXQ4_DAPPU</name>
<dbReference type="EMBL" id="GL732573">
    <property type="protein sequence ID" value="EFX75774.1"/>
    <property type="molecule type" value="Genomic_DNA"/>
</dbReference>
<protein>
    <submittedName>
        <fullName evidence="1">Uncharacterized protein</fullName>
    </submittedName>
</protein>
<sequence>MKLFKYGGSSHIRRLVDSTAEPLVPKPKGSVWNCQLVLKNQGNLAGYVSIQPLQENGKVLGPYHCMVMPQCCSVGVGDIKNIKIFIYPSEDGEVDVTFFKLRLVWGDEPLRARWIRCIADGAPVTPNTKIN</sequence>
<dbReference type="HOGENOM" id="CLU_1929699_0_0_1"/>
<dbReference type="STRING" id="6669.E9GXQ4"/>
<dbReference type="PANTHER" id="PTHR16029:SF11">
    <property type="entry name" value="CENTROSOMAL PROTEIN OF 192 KDA"/>
    <property type="match status" value="1"/>
</dbReference>
<dbReference type="InterPro" id="IPR039103">
    <property type="entry name" value="Spd-2/CEP192"/>
</dbReference>
<accession>E9GXQ4</accession>
<dbReference type="AlphaFoldDB" id="E9GXQ4"/>
<proteinExistence type="predicted"/>
<dbReference type="PANTHER" id="PTHR16029">
    <property type="entry name" value="CENTROSOMAL PROTEIN OF 192 KDA"/>
    <property type="match status" value="1"/>
</dbReference>
<dbReference type="InParanoid" id="E9GXQ4"/>
<dbReference type="OrthoDB" id="67059at2759"/>
<dbReference type="GO" id="GO:0051298">
    <property type="term" value="P:centrosome duplication"/>
    <property type="evidence" value="ECO:0007669"/>
    <property type="project" value="InterPro"/>
</dbReference>
<dbReference type="Proteomes" id="UP000000305">
    <property type="component" value="Unassembled WGS sequence"/>
</dbReference>
<evidence type="ECO:0000313" key="1">
    <source>
        <dbReference type="EMBL" id="EFX75774.1"/>
    </source>
</evidence>
<dbReference type="GO" id="GO:0090222">
    <property type="term" value="P:centrosome-templated microtubule nucleation"/>
    <property type="evidence" value="ECO:0007669"/>
    <property type="project" value="InterPro"/>
</dbReference>